<dbReference type="PANTHER" id="PTHR13373">
    <property type="entry name" value="FROUNT PROTEIN-RELATED"/>
    <property type="match status" value="1"/>
</dbReference>
<evidence type="ECO:0000256" key="4">
    <source>
        <dbReference type="ARBA" id="ARBA00022816"/>
    </source>
</evidence>
<evidence type="ECO:0000313" key="11">
    <source>
        <dbReference type="Proteomes" id="UP001497623"/>
    </source>
</evidence>
<evidence type="ECO:0000256" key="6">
    <source>
        <dbReference type="ARBA" id="ARBA00023010"/>
    </source>
</evidence>
<dbReference type="Pfam" id="PF07575">
    <property type="entry name" value="Nucleopor_Nup85"/>
    <property type="match status" value="1"/>
</dbReference>
<comment type="subcellular location">
    <subcellularLocation>
        <location evidence="1 9">Nucleus</location>
        <location evidence="1 9">Nuclear pore complex</location>
    </subcellularLocation>
</comment>
<evidence type="ECO:0000256" key="1">
    <source>
        <dbReference type="ARBA" id="ARBA00004567"/>
    </source>
</evidence>
<proteinExistence type="inferred from homology"/>
<sequence length="662" mass="74639">MATLGDRSSKNSGRVWHVPDVLSAEGMHGVMAGLNTIVVFPHKPIKADGQEPHCETTGNVNLHCVESYSWLWGRHARKLVNEALGTFLSLQAAVQDEGPTNCKPTLVKKCRGYRSMIQACIEEMNNELESCGDILSENMKNDLNTNCQLLYKMELVLSLVEILFIDTKPGGCVLNQLVGWIRLHFPGAMTKLEAARAHDHPHQHPHYWEAAYGLVLQGQMDEVRQLLQLHPSANSDSFLSMDELLRKMPTYQPYGGVTESEFNVRWQHWQLECERRLQEQHFSTSHQLTNICQILCGEEQTLLSHLDLMDTWYHLMVSTLLFRNPTVRLFRLHAAAQDALMAVGGLAHTTTLDQMLLAAMEADAHQVIKHSQQVMDHAWFGAHLTDLLYHTLGHKSEHKFLGDLRESLLLDYAEVLVGHPSLWQVGILYLDHCGPQGVAMQEVVLERLPLTDDSKAQKVIQMAEDREMDHVVVSLCRVMGRKALAQSRLGAAVWWGVRSRDAAFTSHLAHQILHKYIAEGKFESSALLDNLGPAMLLSDTLTFLGKYREFHTLYTEGNYQEAAHLLISLISSRLAPEYFWPILLVDSLPLLKADEPVISTEQTYELMYCLHNLCDNTKNRNKSSPLESETAQAAFSAKESEIRLALTNNLARAVIHEGSLET</sequence>
<comment type="caution">
    <text evidence="10">The sequence shown here is derived from an EMBL/GenBank/DDBJ whole genome shotgun (WGS) entry which is preliminary data.</text>
</comment>
<gene>
    <name evidence="10" type="ORF">MNOR_LOCUS34738</name>
</gene>
<organism evidence="10 11">
    <name type="scientific">Meganyctiphanes norvegica</name>
    <name type="common">Northern krill</name>
    <name type="synonym">Thysanopoda norvegica</name>
    <dbReference type="NCBI Taxonomy" id="48144"/>
    <lineage>
        <taxon>Eukaryota</taxon>
        <taxon>Metazoa</taxon>
        <taxon>Ecdysozoa</taxon>
        <taxon>Arthropoda</taxon>
        <taxon>Crustacea</taxon>
        <taxon>Multicrustacea</taxon>
        <taxon>Malacostraca</taxon>
        <taxon>Eumalacostraca</taxon>
        <taxon>Eucarida</taxon>
        <taxon>Euphausiacea</taxon>
        <taxon>Euphausiidae</taxon>
        <taxon>Meganyctiphanes</taxon>
    </lineage>
</organism>
<comment type="similarity">
    <text evidence="2 9">Belongs to the nucleoporin Nup85 family.</text>
</comment>
<evidence type="ECO:0000256" key="5">
    <source>
        <dbReference type="ARBA" id="ARBA00022927"/>
    </source>
</evidence>
<evidence type="ECO:0000256" key="7">
    <source>
        <dbReference type="ARBA" id="ARBA00023132"/>
    </source>
</evidence>
<dbReference type="GO" id="GO:0031965">
    <property type="term" value="C:nuclear membrane"/>
    <property type="evidence" value="ECO:0007669"/>
    <property type="project" value="UniProtKB-UniRule"/>
</dbReference>
<accession>A0AAV2SCX5</accession>
<comment type="subunit">
    <text evidence="9">Component of the nuclear pore complex (NPC).</text>
</comment>
<dbReference type="InterPro" id="IPR011502">
    <property type="entry name" value="Nucleoporin_Nup85"/>
</dbReference>
<dbReference type="EMBL" id="CAXKWB010054724">
    <property type="protein sequence ID" value="CAL4176087.1"/>
    <property type="molecule type" value="Genomic_DNA"/>
</dbReference>
<dbReference type="AlphaFoldDB" id="A0AAV2SCX5"/>
<keyword evidence="6 9" id="KW-0811">Translocation</keyword>
<keyword evidence="7 9" id="KW-0906">Nuclear pore complex</keyword>
<evidence type="ECO:0000313" key="10">
    <source>
        <dbReference type="EMBL" id="CAL4176087.1"/>
    </source>
</evidence>
<keyword evidence="8 9" id="KW-0539">Nucleus</keyword>
<keyword evidence="11" id="KW-1185">Reference proteome</keyword>
<comment type="function">
    <text evidence="9">Functions as a component of the nuclear pore complex (NPC).</text>
</comment>
<reference evidence="10 11" key="1">
    <citation type="submission" date="2024-05" db="EMBL/GenBank/DDBJ databases">
        <authorList>
            <person name="Wallberg A."/>
        </authorList>
    </citation>
    <scope>NUCLEOTIDE SEQUENCE [LARGE SCALE GENOMIC DNA]</scope>
</reference>
<dbReference type="Proteomes" id="UP001497623">
    <property type="component" value="Unassembled WGS sequence"/>
</dbReference>
<keyword evidence="5 9" id="KW-0653">Protein transport</keyword>
<dbReference type="GO" id="GO:0045893">
    <property type="term" value="P:positive regulation of DNA-templated transcription"/>
    <property type="evidence" value="ECO:0007669"/>
    <property type="project" value="TreeGrafter"/>
</dbReference>
<keyword evidence="9" id="KW-0472">Membrane</keyword>
<evidence type="ECO:0000256" key="2">
    <source>
        <dbReference type="ARBA" id="ARBA00005573"/>
    </source>
</evidence>
<name>A0AAV2SCX5_MEGNR</name>
<feature type="non-terminal residue" evidence="10">
    <location>
        <position position="662"/>
    </location>
</feature>
<dbReference type="GO" id="GO:0006406">
    <property type="term" value="P:mRNA export from nucleus"/>
    <property type="evidence" value="ECO:0007669"/>
    <property type="project" value="TreeGrafter"/>
</dbReference>
<dbReference type="GO" id="GO:0031080">
    <property type="term" value="C:nuclear pore outer ring"/>
    <property type="evidence" value="ECO:0007669"/>
    <property type="project" value="TreeGrafter"/>
</dbReference>
<keyword evidence="4 9" id="KW-0509">mRNA transport</keyword>
<keyword evidence="3 9" id="KW-0813">Transport</keyword>
<dbReference type="GO" id="GO:0006606">
    <property type="term" value="P:protein import into nucleus"/>
    <property type="evidence" value="ECO:0007669"/>
    <property type="project" value="TreeGrafter"/>
</dbReference>
<evidence type="ECO:0000256" key="9">
    <source>
        <dbReference type="RuleBase" id="RU365073"/>
    </source>
</evidence>
<evidence type="ECO:0000256" key="8">
    <source>
        <dbReference type="ARBA" id="ARBA00023242"/>
    </source>
</evidence>
<protein>
    <recommendedName>
        <fullName evidence="9">Nuclear pore complex protein Nup85</fullName>
    </recommendedName>
</protein>
<dbReference type="GO" id="GO:0017056">
    <property type="term" value="F:structural constituent of nuclear pore"/>
    <property type="evidence" value="ECO:0007669"/>
    <property type="project" value="TreeGrafter"/>
</dbReference>
<dbReference type="PANTHER" id="PTHR13373:SF21">
    <property type="entry name" value="NUCLEAR PORE COMPLEX PROTEIN NUP85"/>
    <property type="match status" value="1"/>
</dbReference>
<evidence type="ECO:0000256" key="3">
    <source>
        <dbReference type="ARBA" id="ARBA00022448"/>
    </source>
</evidence>